<organism evidence="1 2">
    <name type="scientific">Trichonephila inaurata madagascariensis</name>
    <dbReference type="NCBI Taxonomy" id="2747483"/>
    <lineage>
        <taxon>Eukaryota</taxon>
        <taxon>Metazoa</taxon>
        <taxon>Ecdysozoa</taxon>
        <taxon>Arthropoda</taxon>
        <taxon>Chelicerata</taxon>
        <taxon>Arachnida</taxon>
        <taxon>Araneae</taxon>
        <taxon>Araneomorphae</taxon>
        <taxon>Entelegynae</taxon>
        <taxon>Araneoidea</taxon>
        <taxon>Nephilidae</taxon>
        <taxon>Trichonephila</taxon>
        <taxon>Trichonephila inaurata</taxon>
    </lineage>
</organism>
<evidence type="ECO:0000313" key="2">
    <source>
        <dbReference type="Proteomes" id="UP000886998"/>
    </source>
</evidence>
<gene>
    <name evidence="1" type="ORF">TNIN_172451</name>
</gene>
<name>A0A8X6XQR5_9ARAC</name>
<evidence type="ECO:0000313" key="1">
    <source>
        <dbReference type="EMBL" id="GFY58463.1"/>
    </source>
</evidence>
<dbReference type="EMBL" id="BMAV01012090">
    <property type="protein sequence ID" value="GFY58463.1"/>
    <property type="molecule type" value="Genomic_DNA"/>
</dbReference>
<proteinExistence type="predicted"/>
<sequence>MEDHVYESSVDREIELVVRIVATTGIAHVTPFIFENVQWSVQQRYESCIRLDGKLLDWRIPGKCLLRNAVCVYSKFWWKYNNSLGMFLMVWTGNLDPNPW</sequence>
<protein>
    <submittedName>
        <fullName evidence="1">Uncharacterized protein</fullName>
    </submittedName>
</protein>
<reference evidence="1" key="1">
    <citation type="submission" date="2020-08" db="EMBL/GenBank/DDBJ databases">
        <title>Multicomponent nature underlies the extraordinary mechanical properties of spider dragline silk.</title>
        <authorList>
            <person name="Kono N."/>
            <person name="Nakamura H."/>
            <person name="Mori M."/>
            <person name="Yoshida Y."/>
            <person name="Ohtoshi R."/>
            <person name="Malay A.D."/>
            <person name="Moran D.A.P."/>
            <person name="Tomita M."/>
            <person name="Numata K."/>
            <person name="Arakawa K."/>
        </authorList>
    </citation>
    <scope>NUCLEOTIDE SEQUENCE</scope>
</reference>
<comment type="caution">
    <text evidence="1">The sequence shown here is derived from an EMBL/GenBank/DDBJ whole genome shotgun (WGS) entry which is preliminary data.</text>
</comment>
<dbReference type="AlphaFoldDB" id="A0A8X6XQR5"/>
<accession>A0A8X6XQR5</accession>
<keyword evidence="2" id="KW-1185">Reference proteome</keyword>
<dbReference type="Proteomes" id="UP000886998">
    <property type="component" value="Unassembled WGS sequence"/>
</dbReference>